<protein>
    <submittedName>
        <fullName evidence="1">Uncharacterized protein</fullName>
    </submittedName>
</protein>
<reference evidence="1" key="1">
    <citation type="submission" date="2021-01" db="EMBL/GenBank/DDBJ databases">
        <authorList>
            <consortium name="Genoscope - CEA"/>
            <person name="William W."/>
        </authorList>
    </citation>
    <scope>NUCLEOTIDE SEQUENCE</scope>
</reference>
<dbReference type="AlphaFoldDB" id="A0A8S1QIC0"/>
<evidence type="ECO:0000313" key="2">
    <source>
        <dbReference type="Proteomes" id="UP000688137"/>
    </source>
</evidence>
<gene>
    <name evidence="1" type="ORF">PPRIM_AZ9-3.1.T1640006</name>
</gene>
<dbReference type="EMBL" id="CAJJDM010000171">
    <property type="protein sequence ID" value="CAD8115353.1"/>
    <property type="molecule type" value="Genomic_DNA"/>
</dbReference>
<proteinExistence type="predicted"/>
<evidence type="ECO:0000313" key="1">
    <source>
        <dbReference type="EMBL" id="CAD8115353.1"/>
    </source>
</evidence>
<name>A0A8S1QIC0_PARPR</name>
<organism evidence="1 2">
    <name type="scientific">Paramecium primaurelia</name>
    <dbReference type="NCBI Taxonomy" id="5886"/>
    <lineage>
        <taxon>Eukaryota</taxon>
        <taxon>Sar</taxon>
        <taxon>Alveolata</taxon>
        <taxon>Ciliophora</taxon>
        <taxon>Intramacronucleata</taxon>
        <taxon>Oligohymenophorea</taxon>
        <taxon>Peniculida</taxon>
        <taxon>Parameciidae</taxon>
        <taxon>Paramecium</taxon>
    </lineage>
</organism>
<accession>A0A8S1QIC0</accession>
<dbReference type="Proteomes" id="UP000688137">
    <property type="component" value="Unassembled WGS sequence"/>
</dbReference>
<keyword evidence="2" id="KW-1185">Reference proteome</keyword>
<comment type="caution">
    <text evidence="1">The sequence shown here is derived from an EMBL/GenBank/DDBJ whole genome shotgun (WGS) entry which is preliminary data.</text>
</comment>
<sequence length="111" mass="13210">MKLRSIIKQRNFRIQLVEIIFIKTNILKRKKFTKLIISYQFGFSLDQNFGNKSVSQVPQYQQRAQTLFRMTELIIFRIQFIGETEGINKRTDLSQQQKTHLFETSFSMTLG</sequence>